<protein>
    <submittedName>
        <fullName evidence="3">DUF6286 domain-containing protein</fullName>
    </submittedName>
</protein>
<dbReference type="InterPro" id="IPR046253">
    <property type="entry name" value="DUF6286"/>
</dbReference>
<dbReference type="Proteomes" id="UP001575652">
    <property type="component" value="Unassembled WGS sequence"/>
</dbReference>
<dbReference type="RefSeq" id="WP_373971680.1">
    <property type="nucleotide sequence ID" value="NZ_JBHDLJ010000005.1"/>
</dbReference>
<reference evidence="3 4" key="1">
    <citation type="submission" date="2024-09" db="EMBL/GenBank/DDBJ databases">
        <authorList>
            <person name="Salinas-Garcia M.A."/>
            <person name="Prieme A."/>
        </authorList>
    </citation>
    <scope>NUCLEOTIDE SEQUENCE [LARGE SCALE GENOMIC DNA]</scope>
    <source>
        <strain evidence="3 4">DSM 21081</strain>
    </source>
</reference>
<keyword evidence="1" id="KW-0812">Transmembrane</keyword>
<proteinExistence type="predicted"/>
<keyword evidence="1" id="KW-1133">Transmembrane helix</keyword>
<evidence type="ECO:0000259" key="2">
    <source>
        <dbReference type="Pfam" id="PF19803"/>
    </source>
</evidence>
<sequence>MSPRPVSQGLRRRPSRSGPATIAALVLLAGATTVAWAAISRLVTGTWPAFTDAAREAVSPLAWDSPAVWAAAILLVLLGLALLLAAILPGRHTTARLVGPGGGDARSSEAVISRRGLARISAAHVDQTDGVDSSSIRASAKKVEVLVKTPLRDAGELPGGLRDSLARKLRSLGLEPVPKVVVRVRTSND</sequence>
<keyword evidence="4" id="KW-1185">Reference proteome</keyword>
<comment type="caution">
    <text evidence="3">The sequence shown here is derived from an EMBL/GenBank/DDBJ whole genome shotgun (WGS) entry which is preliminary data.</text>
</comment>
<dbReference type="EMBL" id="JBHDLJ010000005">
    <property type="protein sequence ID" value="MFB0834505.1"/>
    <property type="molecule type" value="Genomic_DNA"/>
</dbReference>
<evidence type="ECO:0000256" key="1">
    <source>
        <dbReference type="SAM" id="Phobius"/>
    </source>
</evidence>
<feature type="transmembrane region" description="Helical" evidence="1">
    <location>
        <begin position="67"/>
        <end position="88"/>
    </location>
</feature>
<name>A0ABV4UP63_9MICC</name>
<keyword evidence="1" id="KW-0472">Membrane</keyword>
<gene>
    <name evidence="3" type="ORF">ACETWP_07885</name>
</gene>
<accession>A0ABV4UP63</accession>
<evidence type="ECO:0000313" key="3">
    <source>
        <dbReference type="EMBL" id="MFB0834505.1"/>
    </source>
</evidence>
<organism evidence="3 4">
    <name type="scientific">Arthrobacter halodurans</name>
    <dbReference type="NCBI Taxonomy" id="516699"/>
    <lineage>
        <taxon>Bacteria</taxon>
        <taxon>Bacillati</taxon>
        <taxon>Actinomycetota</taxon>
        <taxon>Actinomycetes</taxon>
        <taxon>Micrococcales</taxon>
        <taxon>Micrococcaceae</taxon>
        <taxon>Arthrobacter</taxon>
    </lineage>
</organism>
<feature type="domain" description="DUF6286" evidence="2">
    <location>
        <begin position="77"/>
        <end position="185"/>
    </location>
</feature>
<dbReference type="Pfam" id="PF19803">
    <property type="entry name" value="DUF6286"/>
    <property type="match status" value="1"/>
</dbReference>
<evidence type="ECO:0000313" key="4">
    <source>
        <dbReference type="Proteomes" id="UP001575652"/>
    </source>
</evidence>